<dbReference type="Proteomes" id="UP001224775">
    <property type="component" value="Unassembled WGS sequence"/>
</dbReference>
<sequence length="80" mass="8977">MPGVKVVEEWAFGDCEALRYVECDKLERIGVEAFCGCEALRSVNMLSVKTVEPSAFCGCEALTDVEFSDKLERLEKRALR</sequence>
<dbReference type="EMBL" id="JATAAI010000027">
    <property type="protein sequence ID" value="KAK1736887.1"/>
    <property type="molecule type" value="Genomic_DNA"/>
</dbReference>
<evidence type="ECO:0000313" key="2">
    <source>
        <dbReference type="Proteomes" id="UP001224775"/>
    </source>
</evidence>
<dbReference type="AlphaFoldDB" id="A0AAD9D7J5"/>
<keyword evidence="2" id="KW-1185">Reference proteome</keyword>
<accession>A0AAD9D7J5</accession>
<organism evidence="1 2">
    <name type="scientific">Skeletonema marinoi</name>
    <dbReference type="NCBI Taxonomy" id="267567"/>
    <lineage>
        <taxon>Eukaryota</taxon>
        <taxon>Sar</taxon>
        <taxon>Stramenopiles</taxon>
        <taxon>Ochrophyta</taxon>
        <taxon>Bacillariophyta</taxon>
        <taxon>Coscinodiscophyceae</taxon>
        <taxon>Thalassiosirophycidae</taxon>
        <taxon>Thalassiosirales</taxon>
        <taxon>Skeletonemataceae</taxon>
        <taxon>Skeletonema</taxon>
        <taxon>Skeletonema marinoi-dohrnii complex</taxon>
    </lineage>
</organism>
<evidence type="ECO:0000313" key="1">
    <source>
        <dbReference type="EMBL" id="KAK1736887.1"/>
    </source>
</evidence>
<name>A0AAD9D7J5_9STRA</name>
<dbReference type="Gene3D" id="3.80.10.10">
    <property type="entry name" value="Ribonuclease Inhibitor"/>
    <property type="match status" value="1"/>
</dbReference>
<reference evidence="1" key="1">
    <citation type="submission" date="2023-06" db="EMBL/GenBank/DDBJ databases">
        <title>Survivors Of The Sea: Transcriptome response of Skeletonema marinoi to long-term dormancy.</title>
        <authorList>
            <person name="Pinder M.I.M."/>
            <person name="Kourtchenko O."/>
            <person name="Robertson E.K."/>
            <person name="Larsson T."/>
            <person name="Maumus F."/>
            <person name="Osuna-Cruz C.M."/>
            <person name="Vancaester E."/>
            <person name="Stenow R."/>
            <person name="Vandepoele K."/>
            <person name="Ploug H."/>
            <person name="Bruchert V."/>
            <person name="Godhe A."/>
            <person name="Topel M."/>
        </authorList>
    </citation>
    <scope>NUCLEOTIDE SEQUENCE</scope>
    <source>
        <strain evidence="1">R05AC</strain>
    </source>
</reference>
<feature type="non-terminal residue" evidence="1">
    <location>
        <position position="80"/>
    </location>
</feature>
<protein>
    <recommendedName>
        <fullName evidence="3">Leucine-rich repeat domain-containing protein</fullName>
    </recommendedName>
</protein>
<comment type="caution">
    <text evidence="1">The sequence shown here is derived from an EMBL/GenBank/DDBJ whole genome shotgun (WGS) entry which is preliminary data.</text>
</comment>
<dbReference type="InterPro" id="IPR032675">
    <property type="entry name" value="LRR_dom_sf"/>
</dbReference>
<evidence type="ECO:0008006" key="3">
    <source>
        <dbReference type="Google" id="ProtNLM"/>
    </source>
</evidence>
<dbReference type="SUPFAM" id="SSF52058">
    <property type="entry name" value="L domain-like"/>
    <property type="match status" value="1"/>
</dbReference>
<gene>
    <name evidence="1" type="ORF">QTG54_012332</name>
</gene>
<dbReference type="Pfam" id="PF13306">
    <property type="entry name" value="LRR_5"/>
    <property type="match status" value="1"/>
</dbReference>
<dbReference type="InterPro" id="IPR026906">
    <property type="entry name" value="LRR_5"/>
</dbReference>
<proteinExistence type="predicted"/>